<evidence type="ECO:0000256" key="1">
    <source>
        <dbReference type="SAM" id="MobiDB-lite"/>
    </source>
</evidence>
<dbReference type="AlphaFoldDB" id="A0A4Z2ILK5"/>
<evidence type="ECO:0000313" key="3">
    <source>
        <dbReference type="Proteomes" id="UP000314294"/>
    </source>
</evidence>
<feature type="region of interest" description="Disordered" evidence="1">
    <location>
        <begin position="93"/>
        <end position="121"/>
    </location>
</feature>
<comment type="caution">
    <text evidence="2">The sequence shown here is derived from an EMBL/GenBank/DDBJ whole genome shotgun (WGS) entry which is preliminary data.</text>
</comment>
<reference evidence="2 3" key="1">
    <citation type="submission" date="2019-03" db="EMBL/GenBank/DDBJ databases">
        <title>First draft genome of Liparis tanakae, snailfish: a comprehensive survey of snailfish specific genes.</title>
        <authorList>
            <person name="Kim W."/>
            <person name="Song I."/>
            <person name="Jeong J.-H."/>
            <person name="Kim D."/>
            <person name="Kim S."/>
            <person name="Ryu S."/>
            <person name="Song J.Y."/>
            <person name="Lee S.K."/>
        </authorList>
    </citation>
    <scope>NUCLEOTIDE SEQUENCE [LARGE SCALE GENOMIC DNA]</scope>
    <source>
        <tissue evidence="2">Muscle</tissue>
    </source>
</reference>
<name>A0A4Z2ILK5_9TELE</name>
<gene>
    <name evidence="2" type="ORF">EYF80_011051</name>
</gene>
<feature type="compositionally biased region" description="Basic and acidic residues" evidence="1">
    <location>
        <begin position="1"/>
        <end position="16"/>
    </location>
</feature>
<sequence>MENKREGKDGETDTHVTHLAPQHGLHSYTGDEVEPDDVQHLEDQQQEVEEPPGRVRPHDGPALKQSGVQDPGRPRDKTDVKVVTAGRHACYSPAQARHEATRGSSSLGCQRQPIRRVTIGS</sequence>
<dbReference type="Proteomes" id="UP000314294">
    <property type="component" value="Unassembled WGS sequence"/>
</dbReference>
<protein>
    <submittedName>
        <fullName evidence="2">Uncharacterized protein</fullName>
    </submittedName>
</protein>
<feature type="region of interest" description="Disordered" evidence="1">
    <location>
        <begin position="1"/>
        <end position="79"/>
    </location>
</feature>
<keyword evidence="3" id="KW-1185">Reference proteome</keyword>
<proteinExistence type="predicted"/>
<accession>A0A4Z2ILK5</accession>
<evidence type="ECO:0000313" key="2">
    <source>
        <dbReference type="EMBL" id="TNN78647.1"/>
    </source>
</evidence>
<dbReference type="EMBL" id="SRLO01000071">
    <property type="protein sequence ID" value="TNN78647.1"/>
    <property type="molecule type" value="Genomic_DNA"/>
</dbReference>
<organism evidence="2 3">
    <name type="scientific">Liparis tanakae</name>
    <name type="common">Tanaka's snailfish</name>
    <dbReference type="NCBI Taxonomy" id="230148"/>
    <lineage>
        <taxon>Eukaryota</taxon>
        <taxon>Metazoa</taxon>
        <taxon>Chordata</taxon>
        <taxon>Craniata</taxon>
        <taxon>Vertebrata</taxon>
        <taxon>Euteleostomi</taxon>
        <taxon>Actinopterygii</taxon>
        <taxon>Neopterygii</taxon>
        <taxon>Teleostei</taxon>
        <taxon>Neoteleostei</taxon>
        <taxon>Acanthomorphata</taxon>
        <taxon>Eupercaria</taxon>
        <taxon>Perciformes</taxon>
        <taxon>Cottioidei</taxon>
        <taxon>Cottales</taxon>
        <taxon>Liparidae</taxon>
        <taxon>Liparis</taxon>
    </lineage>
</organism>
<feature type="compositionally biased region" description="Basic and acidic residues" evidence="1">
    <location>
        <begin position="51"/>
        <end position="61"/>
    </location>
</feature>